<reference evidence="1" key="1">
    <citation type="journal article" date="2014" name="Front. Microbiol.">
        <title>High frequency of phylogenetically diverse reductive dehalogenase-homologous genes in deep subseafloor sedimentary metagenomes.</title>
        <authorList>
            <person name="Kawai M."/>
            <person name="Futagami T."/>
            <person name="Toyoda A."/>
            <person name="Takaki Y."/>
            <person name="Nishi S."/>
            <person name="Hori S."/>
            <person name="Arai W."/>
            <person name="Tsubouchi T."/>
            <person name="Morono Y."/>
            <person name="Uchiyama I."/>
            <person name="Ito T."/>
            <person name="Fujiyama A."/>
            <person name="Inagaki F."/>
            <person name="Takami H."/>
        </authorList>
    </citation>
    <scope>NUCLEOTIDE SEQUENCE</scope>
    <source>
        <strain evidence="1">Expedition CK06-06</strain>
    </source>
</reference>
<evidence type="ECO:0008006" key="2">
    <source>
        <dbReference type="Google" id="ProtNLM"/>
    </source>
</evidence>
<dbReference type="AlphaFoldDB" id="X0TQB1"/>
<proteinExistence type="predicted"/>
<dbReference type="EMBL" id="BARS01014130">
    <property type="protein sequence ID" value="GAF90337.1"/>
    <property type="molecule type" value="Genomic_DNA"/>
</dbReference>
<sequence>MVEETLDSQERVTQTAVLGSSPVTLNPVQYHYDNLGRVDQVTWGTRVYGTTYNATT</sequence>
<evidence type="ECO:0000313" key="1">
    <source>
        <dbReference type="EMBL" id="GAF90337.1"/>
    </source>
</evidence>
<protein>
    <recommendedName>
        <fullName evidence="2">YD repeat-containing protein</fullName>
    </recommendedName>
</protein>
<name>X0TQB1_9ZZZZ</name>
<accession>X0TQB1</accession>
<gene>
    <name evidence="1" type="ORF">S01H1_24052</name>
</gene>
<organism evidence="1">
    <name type="scientific">marine sediment metagenome</name>
    <dbReference type="NCBI Taxonomy" id="412755"/>
    <lineage>
        <taxon>unclassified sequences</taxon>
        <taxon>metagenomes</taxon>
        <taxon>ecological metagenomes</taxon>
    </lineage>
</organism>
<comment type="caution">
    <text evidence="1">The sequence shown here is derived from an EMBL/GenBank/DDBJ whole genome shotgun (WGS) entry which is preliminary data.</text>
</comment>
<feature type="non-terminal residue" evidence="1">
    <location>
        <position position="56"/>
    </location>
</feature>